<protein>
    <submittedName>
        <fullName evidence="2">Spectinomycin phosphotransferase</fullName>
    </submittedName>
</protein>
<proteinExistence type="predicted"/>
<reference evidence="2 3" key="1">
    <citation type="submission" date="2019-06" db="EMBL/GenBank/DDBJ databases">
        <title>Sequencing the genomes of 1000 actinobacteria strains.</title>
        <authorList>
            <person name="Klenk H.-P."/>
        </authorList>
    </citation>
    <scope>NUCLEOTIDE SEQUENCE [LARGE SCALE GENOMIC DNA]</scope>
    <source>
        <strain evidence="2 3">DSM 45301</strain>
    </source>
</reference>
<gene>
    <name evidence="2" type="ORF">FB558_6516</name>
</gene>
<dbReference type="Pfam" id="PF01636">
    <property type="entry name" value="APH"/>
    <property type="match status" value="1"/>
</dbReference>
<dbReference type="RefSeq" id="WP_246106908.1">
    <property type="nucleotide sequence ID" value="NZ_VFPA01000004.1"/>
</dbReference>
<dbReference type="EMBL" id="VFPA01000004">
    <property type="protein sequence ID" value="TQM06268.1"/>
    <property type="molecule type" value="Genomic_DNA"/>
</dbReference>
<feature type="domain" description="Aminoglycoside phosphotransferase" evidence="1">
    <location>
        <begin position="31"/>
        <end position="280"/>
    </location>
</feature>
<evidence type="ECO:0000313" key="3">
    <source>
        <dbReference type="Proteomes" id="UP000315677"/>
    </source>
</evidence>
<dbReference type="InterPro" id="IPR011009">
    <property type="entry name" value="Kinase-like_dom_sf"/>
</dbReference>
<dbReference type="GO" id="GO:0016740">
    <property type="term" value="F:transferase activity"/>
    <property type="evidence" value="ECO:0007669"/>
    <property type="project" value="UniProtKB-KW"/>
</dbReference>
<dbReference type="InterPro" id="IPR002575">
    <property type="entry name" value="Aminoglycoside_PTrfase"/>
</dbReference>
<dbReference type="Proteomes" id="UP000315677">
    <property type="component" value="Unassembled WGS sequence"/>
</dbReference>
<evidence type="ECO:0000259" key="1">
    <source>
        <dbReference type="Pfam" id="PF01636"/>
    </source>
</evidence>
<keyword evidence="3" id="KW-1185">Reference proteome</keyword>
<organism evidence="2 3">
    <name type="scientific">Pseudonocardia kunmingensis</name>
    <dbReference type="NCBI Taxonomy" id="630975"/>
    <lineage>
        <taxon>Bacteria</taxon>
        <taxon>Bacillati</taxon>
        <taxon>Actinomycetota</taxon>
        <taxon>Actinomycetes</taxon>
        <taxon>Pseudonocardiales</taxon>
        <taxon>Pseudonocardiaceae</taxon>
        <taxon>Pseudonocardia</taxon>
    </lineage>
</organism>
<accession>A0A543DAG3</accession>
<keyword evidence="2" id="KW-0808">Transferase</keyword>
<sequence length="337" mass="36451">MENRPDAFTDAGVAAGLSAHYAIEARDMRYLPVGFGDYHWAVTGADGRAWFVKLSDLTHKPQCGPDPDSALAGFRDATATASSLRDDADLEFVLAAHRARDGEAVARLDQRWALSVFPHVEAESFDFYTELTPDRRDEVIDLLARLHSVVPPATTPAHDPAVPDRAAIEAALATLDDPWSGGPFAEPARAALATHSPTVRARLEDADRLVAQVRGSGRPLVVTHGEPHPGNLLRRPGGYLLIDWDTVGLAVPERDLAVLADTPAALTRYTDLTGVAPDPAALALYRLRWTLADLVEFIAWFRAPHAHDGDTEAAWEGMTDALERLAAAGEQLDPTAR</sequence>
<dbReference type="Gene3D" id="3.30.200.20">
    <property type="entry name" value="Phosphorylase Kinase, domain 1"/>
    <property type="match status" value="1"/>
</dbReference>
<comment type="caution">
    <text evidence="2">The sequence shown here is derived from an EMBL/GenBank/DDBJ whole genome shotgun (WGS) entry which is preliminary data.</text>
</comment>
<dbReference type="Gene3D" id="1.10.510.10">
    <property type="entry name" value="Transferase(Phosphotransferase) domain 1"/>
    <property type="match status" value="1"/>
</dbReference>
<dbReference type="Gene3D" id="1.20.58.840">
    <property type="match status" value="1"/>
</dbReference>
<evidence type="ECO:0000313" key="2">
    <source>
        <dbReference type="EMBL" id="TQM06268.1"/>
    </source>
</evidence>
<dbReference type="SUPFAM" id="SSF56112">
    <property type="entry name" value="Protein kinase-like (PK-like)"/>
    <property type="match status" value="1"/>
</dbReference>
<dbReference type="AlphaFoldDB" id="A0A543DAG3"/>
<name>A0A543DAG3_9PSEU</name>